<sequence length="223" mass="24789">MKKILLAPSILSANFSNLEKEIIDVMSSGADLIHFDVMDNHYVPNLTFGSMVLKSLRKSNITSRIDVHLMARPLENLIHDFLKAGADSIFFHPECTDHIDKILNIIKEYGCQTGLVFNPATSLCCLEHVIDKVDNIVLMGVNPGFGGQSFIDSTLGKIRKVRSIIENSKLKILLHIDGGVNLKNIADISRAGSDVFIVGSVVFESKNYFSILKKLREQANNIY</sequence>
<dbReference type="EC" id="5.1.3.1" evidence="7 10"/>
<comment type="similarity">
    <text evidence="6 10 11">Belongs to the ribulose-phosphate 3-epimerase family.</text>
</comment>
<dbReference type="CDD" id="cd00429">
    <property type="entry name" value="RPE"/>
    <property type="match status" value="1"/>
</dbReference>
<protein>
    <recommendedName>
        <fullName evidence="7 10">Ribulose-phosphate 3-epimerase</fullName>
        <ecNumber evidence="7 10">5.1.3.1</ecNumber>
    </recommendedName>
</protein>
<evidence type="ECO:0000256" key="6">
    <source>
        <dbReference type="ARBA" id="ARBA00009541"/>
    </source>
</evidence>
<gene>
    <name evidence="10 15" type="primary">rpe</name>
    <name evidence="15" type="ORF">D9V65_02180</name>
</gene>
<dbReference type="Proteomes" id="UP000298677">
    <property type="component" value="Chromosome"/>
</dbReference>
<dbReference type="HAMAP" id="MF_02227">
    <property type="entry name" value="RPE"/>
    <property type="match status" value="1"/>
</dbReference>
<evidence type="ECO:0000256" key="3">
    <source>
        <dbReference type="ARBA" id="ARBA00001941"/>
    </source>
</evidence>
<evidence type="ECO:0000313" key="15">
    <source>
        <dbReference type="EMBL" id="QCI19534.1"/>
    </source>
</evidence>
<dbReference type="SUPFAM" id="SSF51366">
    <property type="entry name" value="Ribulose-phoshate binding barrel"/>
    <property type="match status" value="1"/>
</dbReference>
<dbReference type="InterPro" id="IPR026019">
    <property type="entry name" value="Ribul_P_3_epim"/>
</dbReference>
<keyword evidence="10 11" id="KW-0119">Carbohydrate metabolism</keyword>
<evidence type="ECO:0000256" key="7">
    <source>
        <dbReference type="ARBA" id="ARBA00013188"/>
    </source>
</evidence>
<evidence type="ECO:0000256" key="8">
    <source>
        <dbReference type="ARBA" id="ARBA00022723"/>
    </source>
</evidence>
<evidence type="ECO:0000256" key="4">
    <source>
        <dbReference type="ARBA" id="ARBA00001947"/>
    </source>
</evidence>
<name>A0A4D6XYG8_9GAMM</name>
<comment type="cofactor">
    <cofactor evidence="4">
        <name>Zn(2+)</name>
        <dbReference type="ChEBI" id="CHEBI:29105"/>
    </cofactor>
</comment>
<dbReference type="GO" id="GO:0046872">
    <property type="term" value="F:metal ion binding"/>
    <property type="evidence" value="ECO:0007669"/>
    <property type="project" value="UniProtKB-UniRule"/>
</dbReference>
<keyword evidence="9 10" id="KW-0413">Isomerase</keyword>
<dbReference type="GO" id="GO:0005737">
    <property type="term" value="C:cytoplasm"/>
    <property type="evidence" value="ECO:0007669"/>
    <property type="project" value="UniProtKB-ARBA"/>
</dbReference>
<comment type="pathway">
    <text evidence="10">Carbohydrate degradation.</text>
</comment>
<dbReference type="GO" id="GO:0019323">
    <property type="term" value="P:pentose catabolic process"/>
    <property type="evidence" value="ECO:0007669"/>
    <property type="project" value="UniProtKB-UniRule"/>
</dbReference>
<dbReference type="AlphaFoldDB" id="A0A4D6XYG8"/>
<evidence type="ECO:0000256" key="11">
    <source>
        <dbReference type="PIRNR" id="PIRNR001461"/>
    </source>
</evidence>
<keyword evidence="13" id="KW-0170">Cobalt</keyword>
<comment type="function">
    <text evidence="10">Catalyzes the reversible epimerization of D-ribulose 5-phosphate to D-xylulose 5-phosphate.</text>
</comment>
<feature type="binding site" evidence="10 13">
    <location>
        <position position="36"/>
    </location>
    <ligand>
        <name>a divalent metal cation</name>
        <dbReference type="ChEBI" id="CHEBI:60240"/>
    </ligand>
</feature>
<dbReference type="PANTHER" id="PTHR11749">
    <property type="entry name" value="RIBULOSE-5-PHOSPHATE-3-EPIMERASE"/>
    <property type="match status" value="1"/>
</dbReference>
<feature type="binding site" evidence="10 14">
    <location>
        <begin position="199"/>
        <end position="200"/>
    </location>
    <ligand>
        <name>substrate</name>
    </ligand>
</feature>
<feature type="active site" description="Proton acceptor" evidence="10 12">
    <location>
        <position position="36"/>
    </location>
</feature>
<keyword evidence="13" id="KW-0862">Zinc</keyword>
<comment type="cofactor">
    <cofactor evidence="10 13">
        <name>a divalent metal cation</name>
        <dbReference type="ChEBI" id="CHEBI:60240"/>
    </cofactor>
    <text evidence="10 13">Binds 1 divalent metal cation per subunit.</text>
</comment>
<feature type="binding site" evidence="14">
    <location>
        <position position="179"/>
    </location>
    <ligand>
        <name>substrate</name>
    </ligand>
</feature>
<feature type="binding site" evidence="10">
    <location>
        <begin position="177"/>
        <end position="179"/>
    </location>
    <ligand>
        <name>substrate</name>
    </ligand>
</feature>
<feature type="binding site" evidence="10 14">
    <location>
        <position position="9"/>
    </location>
    <ligand>
        <name>substrate</name>
    </ligand>
</feature>
<dbReference type="GO" id="GO:0004750">
    <property type="term" value="F:D-ribulose-phosphate 3-epimerase activity"/>
    <property type="evidence" value="ECO:0007669"/>
    <property type="project" value="UniProtKB-UniRule"/>
</dbReference>
<dbReference type="InterPro" id="IPR013785">
    <property type="entry name" value="Aldolase_TIM"/>
</dbReference>
<reference evidence="15 16" key="1">
    <citation type="submission" date="2018-10" db="EMBL/GenBank/DDBJ databases">
        <title>Comparative functional genomics of the obligate endosymbiont Buchnera aphidicola.</title>
        <authorList>
            <person name="Chong R.A."/>
        </authorList>
    </citation>
    <scope>NUCLEOTIDE SEQUENCE [LARGE SCALE GENOMIC DNA]</scope>
    <source>
        <strain evidence="15 16">Aoe</strain>
    </source>
</reference>
<comment type="catalytic activity">
    <reaction evidence="1 10 11">
        <text>D-ribulose 5-phosphate = D-xylulose 5-phosphate</text>
        <dbReference type="Rhea" id="RHEA:13677"/>
        <dbReference type="ChEBI" id="CHEBI:57737"/>
        <dbReference type="ChEBI" id="CHEBI:58121"/>
        <dbReference type="EC" id="5.1.3.1"/>
    </reaction>
</comment>
<dbReference type="InterPro" id="IPR011060">
    <property type="entry name" value="RibuloseP-bd_barrel"/>
</dbReference>
<evidence type="ECO:0000256" key="12">
    <source>
        <dbReference type="PIRSR" id="PIRSR001461-1"/>
    </source>
</evidence>
<dbReference type="Gene3D" id="3.20.20.70">
    <property type="entry name" value="Aldolase class I"/>
    <property type="match status" value="1"/>
</dbReference>
<proteinExistence type="inferred from homology"/>
<keyword evidence="13" id="KW-0464">Manganese</keyword>
<evidence type="ECO:0000313" key="16">
    <source>
        <dbReference type="Proteomes" id="UP000298677"/>
    </source>
</evidence>
<dbReference type="PROSITE" id="PS01085">
    <property type="entry name" value="RIBUL_P_3_EPIMER_1"/>
    <property type="match status" value="1"/>
</dbReference>
<evidence type="ECO:0000256" key="10">
    <source>
        <dbReference type="HAMAP-Rule" id="MF_02227"/>
    </source>
</evidence>
<dbReference type="GO" id="GO:0006098">
    <property type="term" value="P:pentose-phosphate shunt"/>
    <property type="evidence" value="ECO:0007669"/>
    <property type="project" value="UniProtKB-UniRule"/>
</dbReference>
<feature type="binding site" evidence="10 13">
    <location>
        <position position="177"/>
    </location>
    <ligand>
        <name>a divalent metal cation</name>
        <dbReference type="ChEBI" id="CHEBI:60240"/>
    </ligand>
</feature>
<feature type="binding site" evidence="10 13">
    <location>
        <position position="34"/>
    </location>
    <ligand>
        <name>a divalent metal cation</name>
        <dbReference type="ChEBI" id="CHEBI:60240"/>
    </ligand>
</feature>
<keyword evidence="16" id="KW-1185">Reference proteome</keyword>
<dbReference type="NCBIfam" id="TIGR01163">
    <property type="entry name" value="rpe"/>
    <property type="match status" value="1"/>
</dbReference>
<dbReference type="OrthoDB" id="1645589at2"/>
<comment type="cofactor">
    <cofactor evidence="3">
        <name>Co(2+)</name>
        <dbReference type="ChEBI" id="CHEBI:48828"/>
    </cofactor>
</comment>
<comment type="cofactor">
    <cofactor evidence="5">
        <name>Fe(2+)</name>
        <dbReference type="ChEBI" id="CHEBI:29033"/>
    </cofactor>
</comment>
<comment type="cofactor">
    <cofactor evidence="2">
        <name>Mn(2+)</name>
        <dbReference type="ChEBI" id="CHEBI:29035"/>
    </cofactor>
</comment>
<evidence type="ECO:0000256" key="13">
    <source>
        <dbReference type="PIRSR" id="PIRSR001461-2"/>
    </source>
</evidence>
<dbReference type="NCBIfam" id="NF004076">
    <property type="entry name" value="PRK05581.1-4"/>
    <property type="match status" value="1"/>
</dbReference>
<keyword evidence="8 10" id="KW-0479">Metal-binding</keyword>
<evidence type="ECO:0000256" key="2">
    <source>
        <dbReference type="ARBA" id="ARBA00001936"/>
    </source>
</evidence>
<feature type="binding site" evidence="10 14">
    <location>
        <begin position="144"/>
        <end position="147"/>
    </location>
    <ligand>
        <name>substrate</name>
    </ligand>
</feature>
<dbReference type="Pfam" id="PF00834">
    <property type="entry name" value="Ribul_P_3_epim"/>
    <property type="match status" value="1"/>
</dbReference>
<organism evidence="15 16">
    <name type="scientific">Buchnera aphidicola</name>
    <name type="common">Anoecia oenotherae</name>
    <dbReference type="NCBI Taxonomy" id="1241833"/>
    <lineage>
        <taxon>Bacteria</taxon>
        <taxon>Pseudomonadati</taxon>
        <taxon>Pseudomonadota</taxon>
        <taxon>Gammaproteobacteria</taxon>
        <taxon>Enterobacterales</taxon>
        <taxon>Erwiniaceae</taxon>
        <taxon>Buchnera</taxon>
    </lineage>
</organism>
<dbReference type="InterPro" id="IPR000056">
    <property type="entry name" value="Ribul_P_3_epim-like"/>
</dbReference>
<dbReference type="RefSeq" id="WP_158342067.1">
    <property type="nucleotide sequence ID" value="NZ_CP033012.1"/>
</dbReference>
<feature type="binding site" evidence="10 13">
    <location>
        <position position="68"/>
    </location>
    <ligand>
        <name>a divalent metal cation</name>
        <dbReference type="ChEBI" id="CHEBI:60240"/>
    </ligand>
</feature>
<accession>A0A4D6XYG8</accession>
<feature type="active site" description="Proton donor" evidence="10 12">
    <location>
        <position position="177"/>
    </location>
</feature>
<evidence type="ECO:0000256" key="9">
    <source>
        <dbReference type="ARBA" id="ARBA00023235"/>
    </source>
</evidence>
<evidence type="ECO:0000256" key="14">
    <source>
        <dbReference type="PIRSR" id="PIRSR001461-3"/>
    </source>
</evidence>
<evidence type="ECO:0000256" key="1">
    <source>
        <dbReference type="ARBA" id="ARBA00001782"/>
    </source>
</evidence>
<feature type="binding site" evidence="10 14">
    <location>
        <position position="68"/>
    </location>
    <ligand>
        <name>substrate</name>
    </ligand>
</feature>
<dbReference type="PIRSF" id="PIRSF001461">
    <property type="entry name" value="RPE"/>
    <property type="match status" value="1"/>
</dbReference>
<dbReference type="FunFam" id="3.20.20.70:FF:000004">
    <property type="entry name" value="Ribulose-phosphate 3-epimerase"/>
    <property type="match status" value="1"/>
</dbReference>
<dbReference type="EMBL" id="CP033012">
    <property type="protein sequence ID" value="QCI19534.1"/>
    <property type="molecule type" value="Genomic_DNA"/>
</dbReference>
<evidence type="ECO:0000256" key="5">
    <source>
        <dbReference type="ARBA" id="ARBA00001954"/>
    </source>
</evidence>